<comment type="caution">
    <text evidence="8">The sequence shown here is derived from an EMBL/GenBank/DDBJ whole genome shotgun (WGS) entry which is preliminary data.</text>
</comment>
<dbReference type="Pfam" id="PF00950">
    <property type="entry name" value="ABC-3"/>
    <property type="match status" value="1"/>
</dbReference>
<keyword evidence="3 6" id="KW-0812">Transmembrane</keyword>
<feature type="transmembrane region" description="Helical" evidence="7">
    <location>
        <begin position="162"/>
        <end position="183"/>
    </location>
</feature>
<evidence type="ECO:0000256" key="5">
    <source>
        <dbReference type="ARBA" id="ARBA00023136"/>
    </source>
</evidence>
<dbReference type="AlphaFoldDB" id="A0A8J6MXB3"/>
<feature type="transmembrane region" description="Helical" evidence="7">
    <location>
        <begin position="37"/>
        <end position="57"/>
    </location>
</feature>
<proteinExistence type="inferred from homology"/>
<dbReference type="Proteomes" id="UP000650524">
    <property type="component" value="Unassembled WGS sequence"/>
</dbReference>
<evidence type="ECO:0000313" key="9">
    <source>
        <dbReference type="Proteomes" id="UP000650524"/>
    </source>
</evidence>
<protein>
    <submittedName>
        <fullName evidence="8">Metal ABC transporter permease</fullName>
    </submittedName>
</protein>
<feature type="transmembrane region" description="Helical" evidence="7">
    <location>
        <begin position="215"/>
        <end position="238"/>
    </location>
</feature>
<evidence type="ECO:0000256" key="4">
    <source>
        <dbReference type="ARBA" id="ARBA00022989"/>
    </source>
</evidence>
<dbReference type="PANTHER" id="PTHR30477:SF18">
    <property type="entry name" value="METAL TRANSPORT SYSTEM MEMBRANE PROTEIN CT_417-RELATED"/>
    <property type="match status" value="1"/>
</dbReference>
<feature type="transmembrane region" description="Helical" evidence="7">
    <location>
        <begin position="12"/>
        <end position="32"/>
    </location>
</feature>
<feature type="transmembrane region" description="Helical" evidence="7">
    <location>
        <begin position="132"/>
        <end position="150"/>
    </location>
</feature>
<evidence type="ECO:0000256" key="2">
    <source>
        <dbReference type="ARBA" id="ARBA00008034"/>
    </source>
</evidence>
<gene>
    <name evidence="8" type="ORF">H8E19_02560</name>
</gene>
<accession>A0A8J6MXB3</accession>
<feature type="transmembrane region" description="Helical" evidence="7">
    <location>
        <begin position="93"/>
        <end position="112"/>
    </location>
</feature>
<evidence type="ECO:0000256" key="1">
    <source>
        <dbReference type="ARBA" id="ARBA00004141"/>
    </source>
</evidence>
<dbReference type="PANTHER" id="PTHR30477">
    <property type="entry name" value="ABC-TRANSPORTER METAL-BINDING PROTEIN"/>
    <property type="match status" value="1"/>
</dbReference>
<feature type="transmembrane region" description="Helical" evidence="7">
    <location>
        <begin position="244"/>
        <end position="267"/>
    </location>
</feature>
<evidence type="ECO:0000256" key="6">
    <source>
        <dbReference type="RuleBase" id="RU003943"/>
    </source>
</evidence>
<dbReference type="Gene3D" id="1.10.3470.10">
    <property type="entry name" value="ABC transporter involved in vitamin B12 uptake, BtuC"/>
    <property type="match status" value="1"/>
</dbReference>
<feature type="transmembrane region" description="Helical" evidence="7">
    <location>
        <begin position="189"/>
        <end position="208"/>
    </location>
</feature>
<dbReference type="CDD" id="cd06550">
    <property type="entry name" value="TM_ABC_iron-siderophores_like"/>
    <property type="match status" value="1"/>
</dbReference>
<evidence type="ECO:0000256" key="7">
    <source>
        <dbReference type="SAM" id="Phobius"/>
    </source>
</evidence>
<comment type="similarity">
    <text evidence="2 6">Belongs to the ABC-3 integral membrane protein family.</text>
</comment>
<organism evidence="8 9">
    <name type="scientific">Candidatus Desulfacyla euxinica</name>
    <dbReference type="NCBI Taxonomy" id="2841693"/>
    <lineage>
        <taxon>Bacteria</taxon>
        <taxon>Deltaproteobacteria</taxon>
        <taxon>Candidatus Desulfacyla</taxon>
    </lineage>
</organism>
<dbReference type="GO" id="GO:0043190">
    <property type="term" value="C:ATP-binding cassette (ABC) transporter complex"/>
    <property type="evidence" value="ECO:0007669"/>
    <property type="project" value="InterPro"/>
</dbReference>
<dbReference type="GO" id="GO:0010043">
    <property type="term" value="P:response to zinc ion"/>
    <property type="evidence" value="ECO:0007669"/>
    <property type="project" value="TreeGrafter"/>
</dbReference>
<comment type="subcellular location">
    <subcellularLocation>
        <location evidence="6">Cell membrane</location>
        <topology evidence="6">Multi-pass membrane protein</topology>
    </subcellularLocation>
    <subcellularLocation>
        <location evidence="1">Membrane</location>
        <topology evidence="1">Multi-pass membrane protein</topology>
    </subcellularLocation>
</comment>
<keyword evidence="6" id="KW-0813">Transport</keyword>
<dbReference type="EMBL" id="JACNJD010000120">
    <property type="protein sequence ID" value="MBC8176260.1"/>
    <property type="molecule type" value="Genomic_DNA"/>
</dbReference>
<keyword evidence="5 7" id="KW-0472">Membrane</keyword>
<dbReference type="SUPFAM" id="SSF81345">
    <property type="entry name" value="ABC transporter involved in vitamin B12 uptake, BtuC"/>
    <property type="match status" value="1"/>
</dbReference>
<dbReference type="InterPro" id="IPR001626">
    <property type="entry name" value="ABC_TroCD"/>
</dbReference>
<dbReference type="InterPro" id="IPR037294">
    <property type="entry name" value="ABC_BtuC-like"/>
</dbReference>
<feature type="transmembrane region" description="Helical" evidence="7">
    <location>
        <begin position="63"/>
        <end position="81"/>
    </location>
</feature>
<reference evidence="8 9" key="1">
    <citation type="submission" date="2020-08" db="EMBL/GenBank/DDBJ databases">
        <title>Bridging the membrane lipid divide: bacteria of the FCB group superphylum have the potential to synthesize archaeal ether lipids.</title>
        <authorList>
            <person name="Villanueva L."/>
            <person name="Von Meijenfeldt F.A.B."/>
            <person name="Westbye A.B."/>
            <person name="Yadav S."/>
            <person name="Hopmans E.C."/>
            <person name="Dutilh B.E."/>
            <person name="Sinninghe Damste J.S."/>
        </authorList>
    </citation>
    <scope>NUCLEOTIDE SEQUENCE [LARGE SCALE GENOMIC DNA]</scope>
    <source>
        <strain evidence="8">NIOZ-UU27</strain>
    </source>
</reference>
<sequence>MWEALQFDFMRNALLAGVLVSISCGIIGSLVVVNRIVFISGGIAHAAFGGIGLAFFLGFSPSLGASLFAVGVAIIMGAVSFKSKHRADTIIGVLWAIGMALGIILIDLTPGYHVDLMSYLFGSILTVPGSDIWIIIMLNLGIVLTVLIFYKEFIAMSYDEEFAFIVGIPVKPLYFVLLGMTALAVVMTIQVVGLILVIALLTIPPYIAEKYTRSLGGMMVLASILGIFFTLGGLWLSYSYDLTSGATIILVAGVGFFIFQAIGLFSVQTKTRIFRSDQGRRKF</sequence>
<evidence type="ECO:0000256" key="3">
    <source>
        <dbReference type="ARBA" id="ARBA00022692"/>
    </source>
</evidence>
<evidence type="ECO:0000313" key="8">
    <source>
        <dbReference type="EMBL" id="MBC8176260.1"/>
    </source>
</evidence>
<keyword evidence="4 7" id="KW-1133">Transmembrane helix</keyword>
<name>A0A8J6MXB3_9DELT</name>
<dbReference type="GO" id="GO:0055085">
    <property type="term" value="P:transmembrane transport"/>
    <property type="evidence" value="ECO:0007669"/>
    <property type="project" value="InterPro"/>
</dbReference>